<dbReference type="EMBL" id="JAULSC010000298">
    <property type="protein sequence ID" value="MDO3398240.1"/>
    <property type="molecule type" value="Genomic_DNA"/>
</dbReference>
<feature type="non-terminal residue" evidence="2">
    <location>
        <position position="92"/>
    </location>
</feature>
<comment type="caution">
    <text evidence="2">The sequence shown here is derived from an EMBL/GenBank/DDBJ whole genome shotgun (WGS) entry which is preliminary data.</text>
</comment>
<keyword evidence="3" id="KW-1185">Reference proteome</keyword>
<gene>
    <name evidence="2" type="ORF">QWJ41_21195</name>
</gene>
<name>A0ABT8TWA9_9ACTN</name>
<feature type="non-terminal residue" evidence="2">
    <location>
        <position position="1"/>
    </location>
</feature>
<dbReference type="Proteomes" id="UP001168363">
    <property type="component" value="Unassembled WGS sequence"/>
</dbReference>
<keyword evidence="1" id="KW-1133">Transmembrane helix</keyword>
<keyword evidence="1" id="KW-0472">Membrane</keyword>
<evidence type="ECO:0000313" key="3">
    <source>
        <dbReference type="Proteomes" id="UP001168363"/>
    </source>
</evidence>
<evidence type="ECO:0000256" key="1">
    <source>
        <dbReference type="SAM" id="Phobius"/>
    </source>
</evidence>
<feature type="transmembrane region" description="Helical" evidence="1">
    <location>
        <begin position="7"/>
        <end position="29"/>
    </location>
</feature>
<accession>A0ABT8TWA9</accession>
<feature type="transmembrane region" description="Helical" evidence="1">
    <location>
        <begin position="49"/>
        <end position="69"/>
    </location>
</feature>
<evidence type="ECO:0000313" key="2">
    <source>
        <dbReference type="EMBL" id="MDO3398240.1"/>
    </source>
</evidence>
<proteinExistence type="predicted"/>
<organism evidence="2 3">
    <name type="scientific">Nocardioides cremeus</name>
    <dbReference type="NCBI Taxonomy" id="3058044"/>
    <lineage>
        <taxon>Bacteria</taxon>
        <taxon>Bacillati</taxon>
        <taxon>Actinomycetota</taxon>
        <taxon>Actinomycetes</taxon>
        <taxon>Propionibacteriales</taxon>
        <taxon>Nocardioidaceae</taxon>
        <taxon>Nocardioides</taxon>
    </lineage>
</organism>
<sequence>FFRDCKPLGMALCLVGTGAIPHLITQIAMYEPFQELAVLNHLGRHVGDVLFKFAAFAVFFQSFIVRALGDADFEDRLWMVFILENVYEAFFS</sequence>
<protein>
    <submittedName>
        <fullName evidence="2">Uncharacterized protein</fullName>
    </submittedName>
</protein>
<keyword evidence="1" id="KW-0812">Transmembrane</keyword>
<reference evidence="2" key="1">
    <citation type="submission" date="2023-06" db="EMBL/GenBank/DDBJ databases">
        <title>Genome sequence of Nocardioides sp. SOB44.</title>
        <authorList>
            <person name="Zhang G."/>
        </authorList>
    </citation>
    <scope>NUCLEOTIDE SEQUENCE</scope>
    <source>
        <strain evidence="2">SOB44</strain>
    </source>
</reference>